<evidence type="ECO:0000256" key="2">
    <source>
        <dbReference type="ARBA" id="ARBA00006602"/>
    </source>
</evidence>
<evidence type="ECO:0000256" key="1">
    <source>
        <dbReference type="ARBA" id="ARBA00003041"/>
    </source>
</evidence>
<dbReference type="InterPro" id="IPR018035">
    <property type="entry name" value="Flagellar_FliH/T3SS_HrpE"/>
</dbReference>
<evidence type="ECO:0000313" key="10">
    <source>
        <dbReference type="EMBL" id="MCD4839672.1"/>
    </source>
</evidence>
<organism evidence="10 11">
    <name type="scientific">Neobacillus sedimentimangrovi</name>
    <dbReference type="NCBI Taxonomy" id="2699460"/>
    <lineage>
        <taxon>Bacteria</taxon>
        <taxon>Bacillati</taxon>
        <taxon>Bacillota</taxon>
        <taxon>Bacilli</taxon>
        <taxon>Bacillales</taxon>
        <taxon>Bacillaceae</taxon>
        <taxon>Neobacillus</taxon>
    </lineage>
</organism>
<feature type="coiled-coil region" evidence="8">
    <location>
        <begin position="120"/>
        <end position="151"/>
    </location>
</feature>
<evidence type="ECO:0000313" key="11">
    <source>
        <dbReference type="Proteomes" id="UP001162836"/>
    </source>
</evidence>
<reference evidence="10 11" key="1">
    <citation type="journal article" date="2023" name="Antonie Van Leeuwenhoek">
        <title>Unveiling the genomic potential of a novel thermostable glycoside hydrolases producing Neobacillus sedimentimangrovi UE25.</title>
        <authorList>
            <person name="Ejaz U."/>
            <person name="Saleem F."/>
            <person name="Rashid R."/>
            <person name="Hasan K.A."/>
            <person name="Syed M.N."/>
            <person name="Sohail M."/>
        </authorList>
    </citation>
    <scope>NUCLEOTIDE SEQUENCE [LARGE SCALE GENOMIC DNA]</scope>
    <source>
        <strain evidence="10 11">UE25</strain>
    </source>
</reference>
<keyword evidence="6" id="KW-1006">Bacterial flagellum protein export</keyword>
<keyword evidence="4" id="KW-1005">Bacterial flagellum biogenesis</keyword>
<sequence>MKSYSKVFKADHLALKEDVKVITQPLIPIKINGEFISPSPLQQSTTEAVHKANHIIEEADAKAQTIIEMAEQKARKIEGEAEERIKQWWKENEKKMEALTMESQQKGFQEGYEQGKRQAEDDIRQEYHLLIEQAQQLLEQAYEQKSKIISEAEPFLLELSTVIASQIIKQELTGHPEAFLELVKQHILRFKEKELITVCVHPDDFEFIQGHRAHLNAVVNGETEIKILPDHSVSEKGCVIRTAFGSVDARIDTQMEEIKKVLLEARREQEIEIISG</sequence>
<keyword evidence="10" id="KW-0969">Cilium</keyword>
<evidence type="ECO:0000256" key="3">
    <source>
        <dbReference type="ARBA" id="ARBA00022448"/>
    </source>
</evidence>
<feature type="domain" description="Flagellar assembly protein FliH/Type III secretion system HrpE" evidence="9">
    <location>
        <begin position="131"/>
        <end position="258"/>
    </location>
</feature>
<dbReference type="PANTHER" id="PTHR34982:SF1">
    <property type="entry name" value="FLAGELLAR ASSEMBLY PROTEIN FLIH"/>
    <property type="match status" value="1"/>
</dbReference>
<dbReference type="InterPro" id="IPR051472">
    <property type="entry name" value="T3SS_Stator/FliH"/>
</dbReference>
<keyword evidence="8" id="KW-0175">Coiled coil</keyword>
<dbReference type="InterPro" id="IPR022524">
    <property type="entry name" value="FliH_Bacilli"/>
</dbReference>
<proteinExistence type="inferred from homology"/>
<keyword evidence="3" id="KW-0813">Transport</keyword>
<keyword evidence="5" id="KW-0653">Protein transport</keyword>
<dbReference type="Proteomes" id="UP001162836">
    <property type="component" value="Unassembled WGS sequence"/>
</dbReference>
<protein>
    <recommendedName>
        <fullName evidence="7">Flagellar assembly protein FliH</fullName>
    </recommendedName>
</protein>
<dbReference type="Pfam" id="PF02108">
    <property type="entry name" value="FliH"/>
    <property type="match status" value="1"/>
</dbReference>
<evidence type="ECO:0000256" key="8">
    <source>
        <dbReference type="SAM" id="Coils"/>
    </source>
</evidence>
<keyword evidence="10" id="KW-0966">Cell projection</keyword>
<dbReference type="NCBIfam" id="TIGR03825">
    <property type="entry name" value="FliH_bacil"/>
    <property type="match status" value="1"/>
</dbReference>
<dbReference type="RefSeq" id="WP_231315051.1">
    <property type="nucleotide sequence ID" value="NZ_JAJODE010000037.1"/>
</dbReference>
<evidence type="ECO:0000256" key="6">
    <source>
        <dbReference type="ARBA" id="ARBA00023225"/>
    </source>
</evidence>
<evidence type="ECO:0000256" key="5">
    <source>
        <dbReference type="ARBA" id="ARBA00022927"/>
    </source>
</evidence>
<name>A0ABS8QK59_9BACI</name>
<dbReference type="PANTHER" id="PTHR34982">
    <property type="entry name" value="YOP PROTEINS TRANSLOCATION PROTEIN L"/>
    <property type="match status" value="1"/>
</dbReference>
<keyword evidence="10" id="KW-0282">Flagellum</keyword>
<comment type="caution">
    <text evidence="10">The sequence shown here is derived from an EMBL/GenBank/DDBJ whole genome shotgun (WGS) entry which is preliminary data.</text>
</comment>
<evidence type="ECO:0000259" key="9">
    <source>
        <dbReference type="Pfam" id="PF02108"/>
    </source>
</evidence>
<keyword evidence="11" id="KW-1185">Reference proteome</keyword>
<evidence type="ECO:0000256" key="4">
    <source>
        <dbReference type="ARBA" id="ARBA00022795"/>
    </source>
</evidence>
<accession>A0ABS8QK59</accession>
<gene>
    <name evidence="10" type="primary">fliH</name>
    <name evidence="10" type="ORF">LRS37_12520</name>
</gene>
<comment type="function">
    <text evidence="1">Needed for flagellar regrowth and assembly.</text>
</comment>
<comment type="similarity">
    <text evidence="2">Belongs to the FliH family.</text>
</comment>
<evidence type="ECO:0000256" key="7">
    <source>
        <dbReference type="NCBIfam" id="TIGR03825"/>
    </source>
</evidence>
<dbReference type="EMBL" id="JAJODE010000037">
    <property type="protein sequence ID" value="MCD4839672.1"/>
    <property type="molecule type" value="Genomic_DNA"/>
</dbReference>